<keyword evidence="3" id="KW-1185">Reference proteome</keyword>
<evidence type="ECO:0000259" key="1">
    <source>
        <dbReference type="Pfam" id="PF24494"/>
    </source>
</evidence>
<dbReference type="EMBL" id="JAYKXP010000144">
    <property type="protein sequence ID" value="KAK7022897.1"/>
    <property type="molecule type" value="Genomic_DNA"/>
</dbReference>
<feature type="domain" description="DUF7587" evidence="1">
    <location>
        <begin position="37"/>
        <end position="154"/>
    </location>
</feature>
<reference evidence="2 3" key="1">
    <citation type="submission" date="2024-01" db="EMBL/GenBank/DDBJ databases">
        <title>A draft genome for a cacao thread blight-causing isolate of Paramarasmius palmivorus.</title>
        <authorList>
            <person name="Baruah I.K."/>
            <person name="Bukari Y."/>
            <person name="Amoako-Attah I."/>
            <person name="Meinhardt L.W."/>
            <person name="Bailey B.A."/>
            <person name="Cohen S.P."/>
        </authorList>
    </citation>
    <scope>NUCLEOTIDE SEQUENCE [LARGE SCALE GENOMIC DNA]</scope>
    <source>
        <strain evidence="2 3">GH-12</strain>
    </source>
</reference>
<proteinExistence type="predicted"/>
<organism evidence="2 3">
    <name type="scientific">Paramarasmius palmivorus</name>
    <dbReference type="NCBI Taxonomy" id="297713"/>
    <lineage>
        <taxon>Eukaryota</taxon>
        <taxon>Fungi</taxon>
        <taxon>Dikarya</taxon>
        <taxon>Basidiomycota</taxon>
        <taxon>Agaricomycotina</taxon>
        <taxon>Agaricomycetes</taxon>
        <taxon>Agaricomycetidae</taxon>
        <taxon>Agaricales</taxon>
        <taxon>Marasmiineae</taxon>
        <taxon>Marasmiaceae</taxon>
        <taxon>Paramarasmius</taxon>
    </lineage>
</organism>
<name>A0AAW0BB84_9AGAR</name>
<comment type="caution">
    <text evidence="2">The sequence shown here is derived from an EMBL/GenBank/DDBJ whole genome shotgun (WGS) entry which is preliminary data.</text>
</comment>
<dbReference type="Pfam" id="PF24494">
    <property type="entry name" value="DUF7587"/>
    <property type="match status" value="1"/>
</dbReference>
<dbReference type="AlphaFoldDB" id="A0AAW0BB84"/>
<evidence type="ECO:0000313" key="2">
    <source>
        <dbReference type="EMBL" id="KAK7022897.1"/>
    </source>
</evidence>
<dbReference type="InterPro" id="IPR056009">
    <property type="entry name" value="DUF7587"/>
</dbReference>
<protein>
    <recommendedName>
        <fullName evidence="1">DUF7587 domain-containing protein</fullName>
    </recommendedName>
</protein>
<accession>A0AAW0BB84</accession>
<dbReference type="Proteomes" id="UP001383192">
    <property type="component" value="Unassembled WGS sequence"/>
</dbReference>
<gene>
    <name evidence="2" type="ORF">VNI00_016884</name>
</gene>
<evidence type="ECO:0000313" key="3">
    <source>
        <dbReference type="Proteomes" id="UP001383192"/>
    </source>
</evidence>
<sequence>MAPSIPPPAPPVTGHLLYRVVEYSDASIANGQLCSTGNTLSPQQLRELMAAHVERWGKAITPFRSTSRSFLWALWEASRRDLELHIPAHKIEILIIDHRRPRPLVLHPLSEEPLINHHRFQNDNKLKGRVTHCREVLVQGGIPDANIIARVPWSMIRNRLPDFFDLGAELDKGYRYRYKDCVERCLEEGREETRDNIATFLDEVFRSEIASQISNNARVNEYVRDLERHLFSHLFMSGQAQGQRGGGADGLDALLTQMGGLAVRW</sequence>